<dbReference type="GO" id="GO:0005730">
    <property type="term" value="C:nucleolus"/>
    <property type="evidence" value="ECO:0007669"/>
    <property type="project" value="TreeGrafter"/>
</dbReference>
<sequence>MAPIVVKFTDKYDPKKVVQSKDDKKTLRSGKPISLAELKKKRKLAEQQKLKGVKTKEDADNIKNDLELDRLLSESHILTDTKKNSYSGAELTLQTLDHDAPIGNVRARTMQSRIKNASALNGSNGGLSKLENMPMNVRKGMVKHKMERIAKYEKEAKDAGIVLAKTKRGEFRNIEDRGVTSFTDRIGTGLKKNRKIRDRGLKISSVGRSTRNGLIISKSEAAKMTSTPKFKGKKGGRRGRH</sequence>
<feature type="region of interest" description="Disordered" evidence="1">
    <location>
        <begin position="17"/>
        <end position="40"/>
    </location>
</feature>
<dbReference type="EMBL" id="BSXU01000544">
    <property type="protein sequence ID" value="GMG21063.1"/>
    <property type="molecule type" value="Genomic_DNA"/>
</dbReference>
<gene>
    <name evidence="2" type="ORF">Amon01_000169700</name>
</gene>
<dbReference type="AlphaFoldDB" id="A0A9W6YNW4"/>
<dbReference type="PANTHER" id="PTHR28096:SF1">
    <property type="entry name" value="PROTEIN FAF1"/>
    <property type="match status" value="1"/>
</dbReference>
<evidence type="ECO:0000313" key="2">
    <source>
        <dbReference type="EMBL" id="GMG21063.1"/>
    </source>
</evidence>
<dbReference type="PANTHER" id="PTHR28096">
    <property type="entry name" value="PROTEIN FAF1"/>
    <property type="match status" value="1"/>
</dbReference>
<feature type="region of interest" description="Disordered" evidence="1">
    <location>
        <begin position="208"/>
        <end position="241"/>
    </location>
</feature>
<protein>
    <submittedName>
        <fullName evidence="2">Unnamed protein product</fullName>
    </submittedName>
</protein>
<dbReference type="Proteomes" id="UP001165063">
    <property type="component" value="Unassembled WGS sequence"/>
</dbReference>
<reference evidence="2" key="1">
    <citation type="submission" date="2023-04" db="EMBL/GenBank/DDBJ databases">
        <title>Ambrosiozyma monospora NBRC 1965.</title>
        <authorList>
            <person name="Ichikawa N."/>
            <person name="Sato H."/>
            <person name="Tonouchi N."/>
        </authorList>
    </citation>
    <scope>NUCLEOTIDE SEQUENCE</scope>
    <source>
        <strain evidence="2">NBRC 1965</strain>
    </source>
</reference>
<comment type="caution">
    <text evidence="2">The sequence shown here is derived from an EMBL/GenBank/DDBJ whole genome shotgun (WGS) entry which is preliminary data.</text>
</comment>
<feature type="compositionally biased region" description="Basic and acidic residues" evidence="1">
    <location>
        <begin position="17"/>
        <end position="26"/>
    </location>
</feature>
<accession>A0A9W6YNW4</accession>
<dbReference type="GO" id="GO:0000462">
    <property type="term" value="P:maturation of SSU-rRNA from tricistronic rRNA transcript (SSU-rRNA, 5.8S rRNA, LSU-rRNA)"/>
    <property type="evidence" value="ECO:0007669"/>
    <property type="project" value="TreeGrafter"/>
</dbReference>
<organism evidence="2 3">
    <name type="scientific">Ambrosiozyma monospora</name>
    <name type="common">Yeast</name>
    <name type="synonym">Endomycopsis monosporus</name>
    <dbReference type="NCBI Taxonomy" id="43982"/>
    <lineage>
        <taxon>Eukaryota</taxon>
        <taxon>Fungi</taxon>
        <taxon>Dikarya</taxon>
        <taxon>Ascomycota</taxon>
        <taxon>Saccharomycotina</taxon>
        <taxon>Pichiomycetes</taxon>
        <taxon>Pichiales</taxon>
        <taxon>Pichiaceae</taxon>
        <taxon>Ambrosiozyma</taxon>
    </lineage>
</organism>
<dbReference type="InterPro" id="IPR053030">
    <property type="entry name" value="Ribosomal_biogenesis_FAF1-like"/>
</dbReference>
<evidence type="ECO:0000313" key="3">
    <source>
        <dbReference type="Proteomes" id="UP001165063"/>
    </source>
</evidence>
<evidence type="ECO:0000256" key="1">
    <source>
        <dbReference type="SAM" id="MobiDB-lite"/>
    </source>
</evidence>
<keyword evidence="3" id="KW-1185">Reference proteome</keyword>
<proteinExistence type="predicted"/>
<feature type="compositionally biased region" description="Basic residues" evidence="1">
    <location>
        <begin position="230"/>
        <end position="241"/>
    </location>
</feature>
<dbReference type="OrthoDB" id="5556956at2759"/>
<name>A0A9W6YNW4_AMBMO</name>